<evidence type="ECO:0000256" key="1">
    <source>
        <dbReference type="ARBA" id="ARBA00005006"/>
    </source>
</evidence>
<evidence type="ECO:0000256" key="8">
    <source>
        <dbReference type="ARBA" id="ARBA00032926"/>
    </source>
</evidence>
<accession>A0A9P0H428</accession>
<sequence length="240" mass="27530">MFSLKYDEVFVHTGNILKMGDIKLKTGSKSSDELLVALKGTLEKGTYEESEKLLKITNLDILYEADPKELVTSVKVFLKTPSKEALRNAVEQVLKTLENLTIDSLIIWYPETMIEEPSTKLLDIWTVLEEYVHEGRVKNLGIADLDTKVFVSLYNKVKEKPSIFHLTVQNCCVVPVDLQEFSREHEIQLLTHNDPPDILPEESIMDEFKNLNVYWIARYHSHVKCRGVLVSKGYLLSFQA</sequence>
<evidence type="ECO:0000256" key="6">
    <source>
        <dbReference type="ARBA" id="ARBA00031154"/>
    </source>
</evidence>
<dbReference type="PANTHER" id="PTHR13295">
    <property type="entry name" value="GLUTAMATE CYSTEINE LIGASE REGULATORY SUBUNIT"/>
    <property type="match status" value="1"/>
</dbReference>
<evidence type="ECO:0000256" key="5">
    <source>
        <dbReference type="ARBA" id="ARBA00030406"/>
    </source>
</evidence>
<proteinExistence type="inferred from homology"/>
<dbReference type="InterPro" id="IPR036812">
    <property type="entry name" value="NAD(P)_OxRdtase_dom_sf"/>
</dbReference>
<dbReference type="GO" id="GO:0017109">
    <property type="term" value="C:glutamate-cysteine ligase complex"/>
    <property type="evidence" value="ECO:0007669"/>
    <property type="project" value="TreeGrafter"/>
</dbReference>
<evidence type="ECO:0000256" key="4">
    <source>
        <dbReference type="ARBA" id="ARBA00022684"/>
    </source>
</evidence>
<dbReference type="Gene3D" id="3.20.20.100">
    <property type="entry name" value="NADP-dependent oxidoreductase domain"/>
    <property type="match status" value="1"/>
</dbReference>
<evidence type="ECO:0000259" key="9">
    <source>
        <dbReference type="Pfam" id="PF00248"/>
    </source>
</evidence>
<organism evidence="10 11">
    <name type="scientific">Nezara viridula</name>
    <name type="common">Southern green stink bug</name>
    <name type="synonym">Cimex viridulus</name>
    <dbReference type="NCBI Taxonomy" id="85310"/>
    <lineage>
        <taxon>Eukaryota</taxon>
        <taxon>Metazoa</taxon>
        <taxon>Ecdysozoa</taxon>
        <taxon>Arthropoda</taxon>
        <taxon>Hexapoda</taxon>
        <taxon>Insecta</taxon>
        <taxon>Pterygota</taxon>
        <taxon>Neoptera</taxon>
        <taxon>Paraneoptera</taxon>
        <taxon>Hemiptera</taxon>
        <taxon>Heteroptera</taxon>
        <taxon>Panheteroptera</taxon>
        <taxon>Pentatomomorpha</taxon>
        <taxon>Pentatomoidea</taxon>
        <taxon>Pentatomidae</taxon>
        <taxon>Pentatominae</taxon>
        <taxon>Nezara</taxon>
    </lineage>
</organism>
<evidence type="ECO:0000256" key="3">
    <source>
        <dbReference type="ARBA" id="ARBA00011532"/>
    </source>
</evidence>
<name>A0A9P0H428_NEZVI</name>
<dbReference type="OrthoDB" id="5596051at2759"/>
<keyword evidence="4" id="KW-0317">Glutathione biosynthesis</keyword>
<gene>
    <name evidence="10" type="ORF">NEZAVI_LOCUS4331</name>
</gene>
<reference evidence="10" key="1">
    <citation type="submission" date="2022-01" db="EMBL/GenBank/DDBJ databases">
        <authorList>
            <person name="King R."/>
        </authorList>
    </citation>
    <scope>NUCLEOTIDE SEQUENCE</scope>
</reference>
<dbReference type="InterPro" id="IPR023210">
    <property type="entry name" value="NADP_OxRdtase_dom"/>
</dbReference>
<evidence type="ECO:0000256" key="2">
    <source>
        <dbReference type="ARBA" id="ARBA00008612"/>
    </source>
</evidence>
<dbReference type="AlphaFoldDB" id="A0A9P0H428"/>
<evidence type="ECO:0000256" key="7">
    <source>
        <dbReference type="ARBA" id="ARBA00031732"/>
    </source>
</evidence>
<dbReference type="Pfam" id="PF00248">
    <property type="entry name" value="Aldo_ket_red"/>
    <property type="match status" value="1"/>
</dbReference>
<dbReference type="GO" id="GO:0006750">
    <property type="term" value="P:glutathione biosynthetic process"/>
    <property type="evidence" value="ECO:0007669"/>
    <property type="project" value="UniProtKB-KW"/>
</dbReference>
<dbReference type="GO" id="GO:0030234">
    <property type="term" value="F:enzyme regulator activity"/>
    <property type="evidence" value="ECO:0007669"/>
    <property type="project" value="TreeGrafter"/>
</dbReference>
<protein>
    <recommendedName>
        <fullName evidence="7">GCS light chain</fullName>
    </recommendedName>
    <alternativeName>
        <fullName evidence="5">Gamma-ECS regulatory subunit</fullName>
    </alternativeName>
    <alternativeName>
        <fullName evidence="8">Gamma-glutamylcysteine synthetase regulatory subunit</fullName>
    </alternativeName>
    <alternativeName>
        <fullName evidence="6">Glutamate--cysteine ligase modifier subunit</fullName>
    </alternativeName>
</protein>
<dbReference type="Proteomes" id="UP001152798">
    <property type="component" value="Chromosome 2"/>
</dbReference>
<comment type="subunit">
    <text evidence="3">Heterodimer of a catalytic heavy chain and a regulatory light chain.</text>
</comment>
<dbReference type="GO" id="GO:0035226">
    <property type="term" value="F:glutamate-cysteine ligase catalytic subunit binding"/>
    <property type="evidence" value="ECO:0007669"/>
    <property type="project" value="InterPro"/>
</dbReference>
<dbReference type="PANTHER" id="PTHR13295:SF4">
    <property type="entry name" value="GLUTAMATE--CYSTEINE LIGASE REGULATORY SUBUNIT"/>
    <property type="match status" value="1"/>
</dbReference>
<evidence type="ECO:0000313" key="11">
    <source>
        <dbReference type="Proteomes" id="UP001152798"/>
    </source>
</evidence>
<keyword evidence="11" id="KW-1185">Reference proteome</keyword>
<comment type="pathway">
    <text evidence="1">Sulfur metabolism; glutathione biosynthesis; glutathione from L-cysteine and L-glutamate: step 1/2.</text>
</comment>
<dbReference type="SUPFAM" id="SSF51430">
    <property type="entry name" value="NAD(P)-linked oxidoreductase"/>
    <property type="match status" value="1"/>
</dbReference>
<comment type="similarity">
    <text evidence="2">Belongs to the aldo/keto reductase family. Glutamate--cysteine ligase light chain subfamily.</text>
</comment>
<dbReference type="EMBL" id="OV725078">
    <property type="protein sequence ID" value="CAH1393705.1"/>
    <property type="molecule type" value="Genomic_DNA"/>
</dbReference>
<dbReference type="InterPro" id="IPR032963">
    <property type="entry name" value="Gclm"/>
</dbReference>
<feature type="domain" description="NADP-dependent oxidoreductase" evidence="9">
    <location>
        <begin position="47"/>
        <end position="188"/>
    </location>
</feature>
<evidence type="ECO:0000313" key="10">
    <source>
        <dbReference type="EMBL" id="CAH1393705.1"/>
    </source>
</evidence>